<sequence>MTGRGEINPLAYVYSDVTEACARHITDDTTVTCETEIVQFVGSPTGGVSVDVNHGHLGPDTSKVESLPGVVLLQQQSSRCVEIAAAVKLLLQRGLTSVQVVAG</sequence>
<evidence type="ECO:0000313" key="2">
    <source>
        <dbReference type="Proteomes" id="UP000823775"/>
    </source>
</evidence>
<evidence type="ECO:0000313" key="1">
    <source>
        <dbReference type="EMBL" id="MCD7463375.1"/>
    </source>
</evidence>
<protein>
    <submittedName>
        <fullName evidence="1">Uncharacterized protein</fullName>
    </submittedName>
</protein>
<organism evidence="1 2">
    <name type="scientific">Datura stramonium</name>
    <name type="common">Jimsonweed</name>
    <name type="synonym">Common thornapple</name>
    <dbReference type="NCBI Taxonomy" id="4076"/>
    <lineage>
        <taxon>Eukaryota</taxon>
        <taxon>Viridiplantae</taxon>
        <taxon>Streptophyta</taxon>
        <taxon>Embryophyta</taxon>
        <taxon>Tracheophyta</taxon>
        <taxon>Spermatophyta</taxon>
        <taxon>Magnoliopsida</taxon>
        <taxon>eudicotyledons</taxon>
        <taxon>Gunneridae</taxon>
        <taxon>Pentapetalae</taxon>
        <taxon>asterids</taxon>
        <taxon>lamiids</taxon>
        <taxon>Solanales</taxon>
        <taxon>Solanaceae</taxon>
        <taxon>Solanoideae</taxon>
        <taxon>Datureae</taxon>
        <taxon>Datura</taxon>
    </lineage>
</organism>
<name>A0ABS8SXA4_DATST</name>
<reference evidence="1 2" key="1">
    <citation type="journal article" date="2021" name="BMC Genomics">
        <title>Datura genome reveals duplications of psychoactive alkaloid biosynthetic genes and high mutation rate following tissue culture.</title>
        <authorList>
            <person name="Rajewski A."/>
            <person name="Carter-House D."/>
            <person name="Stajich J."/>
            <person name="Litt A."/>
        </authorList>
    </citation>
    <scope>NUCLEOTIDE SEQUENCE [LARGE SCALE GENOMIC DNA]</scope>
    <source>
        <strain evidence="1">AR-01</strain>
    </source>
</reference>
<gene>
    <name evidence="1" type="ORF">HAX54_050435</name>
</gene>
<dbReference type="Proteomes" id="UP000823775">
    <property type="component" value="Unassembled WGS sequence"/>
</dbReference>
<keyword evidence="2" id="KW-1185">Reference proteome</keyword>
<proteinExistence type="predicted"/>
<accession>A0ABS8SXA4</accession>
<comment type="caution">
    <text evidence="1">The sequence shown here is derived from an EMBL/GenBank/DDBJ whole genome shotgun (WGS) entry which is preliminary data.</text>
</comment>
<dbReference type="EMBL" id="JACEIK010000880">
    <property type="protein sequence ID" value="MCD7463375.1"/>
    <property type="molecule type" value="Genomic_DNA"/>
</dbReference>